<comment type="caution">
    <text evidence="2">The sequence shown here is derived from an EMBL/GenBank/DDBJ whole genome shotgun (WGS) entry which is preliminary data.</text>
</comment>
<name>A0AAJ1TP84_9HYPH</name>
<evidence type="ECO:0000313" key="2">
    <source>
        <dbReference type="EMBL" id="MDQ0544552.1"/>
    </source>
</evidence>
<gene>
    <name evidence="2" type="ORF">QO001_003486</name>
</gene>
<sequence length="72" mass="8601">MSKEPSGRFRGGSQTRRDRWFGLDEQPDFEAFRRWWHRVGKEESGGRDLESREQALAEYEAWINSGRNRVRS</sequence>
<dbReference type="AlphaFoldDB" id="A0AAJ1TP84"/>
<accession>A0AAJ1TP84</accession>
<organism evidence="2 3">
    <name type="scientific">Methylobacterium brachiatum</name>
    <dbReference type="NCBI Taxonomy" id="269660"/>
    <lineage>
        <taxon>Bacteria</taxon>
        <taxon>Pseudomonadati</taxon>
        <taxon>Pseudomonadota</taxon>
        <taxon>Alphaproteobacteria</taxon>
        <taxon>Hyphomicrobiales</taxon>
        <taxon>Methylobacteriaceae</taxon>
        <taxon>Methylobacterium</taxon>
    </lineage>
</organism>
<protein>
    <submittedName>
        <fullName evidence="2">Uncharacterized protein</fullName>
    </submittedName>
</protein>
<evidence type="ECO:0000313" key="3">
    <source>
        <dbReference type="Proteomes" id="UP001223420"/>
    </source>
</evidence>
<dbReference type="EMBL" id="JAUSWL010000005">
    <property type="protein sequence ID" value="MDQ0544552.1"/>
    <property type="molecule type" value="Genomic_DNA"/>
</dbReference>
<dbReference type="RefSeq" id="WP_230365279.1">
    <property type="nucleotide sequence ID" value="NZ_JAJALK010000002.1"/>
</dbReference>
<reference evidence="2" key="1">
    <citation type="submission" date="2023-07" db="EMBL/GenBank/DDBJ databases">
        <title>Genomic Encyclopedia of Type Strains, Phase IV (KMG-IV): sequencing the most valuable type-strain genomes for metagenomic binning, comparative biology and taxonomic classification.</title>
        <authorList>
            <person name="Goeker M."/>
        </authorList>
    </citation>
    <scope>NUCLEOTIDE SEQUENCE</scope>
    <source>
        <strain evidence="2">DSM 19569</strain>
    </source>
</reference>
<proteinExistence type="predicted"/>
<dbReference type="Proteomes" id="UP001223420">
    <property type="component" value="Unassembled WGS sequence"/>
</dbReference>
<feature type="region of interest" description="Disordered" evidence="1">
    <location>
        <begin position="1"/>
        <end position="20"/>
    </location>
</feature>
<evidence type="ECO:0000256" key="1">
    <source>
        <dbReference type="SAM" id="MobiDB-lite"/>
    </source>
</evidence>